<sequence>MLGTSPLSRRAQEDARQTALIRQAWNDSGKIYGYRKLRYDLFDRGETCCANRVARLTSLAGIKAQIGYKRRPGSSGGRPSTPWIASSTWHRLITPG</sequence>
<evidence type="ECO:0000313" key="2">
    <source>
        <dbReference type="EMBL" id="KEZ17717.1"/>
    </source>
</evidence>
<dbReference type="EMBL" id="JGVR01000020">
    <property type="protein sequence ID" value="KEZ17717.1"/>
    <property type="molecule type" value="Genomic_DNA"/>
</dbReference>
<organism evidence="2 3">
    <name type="scientific">Sphingobium yanoikuyae</name>
    <name type="common">Sphingomonas yanoikuyae</name>
    <dbReference type="NCBI Taxonomy" id="13690"/>
    <lineage>
        <taxon>Bacteria</taxon>
        <taxon>Pseudomonadati</taxon>
        <taxon>Pseudomonadota</taxon>
        <taxon>Alphaproteobacteria</taxon>
        <taxon>Sphingomonadales</taxon>
        <taxon>Sphingomonadaceae</taxon>
        <taxon>Sphingobium</taxon>
    </lineage>
</organism>
<evidence type="ECO:0000313" key="3">
    <source>
        <dbReference type="Proteomes" id="UP000028534"/>
    </source>
</evidence>
<dbReference type="AlphaFoldDB" id="A0A084EIC5"/>
<protein>
    <submittedName>
        <fullName evidence="2">Mobile element protein</fullName>
    </submittedName>
</protein>
<reference evidence="2 3" key="1">
    <citation type="submission" date="2014-03" db="EMBL/GenBank/DDBJ databases">
        <title>Genome sequence of Sphingobium yanoikuyae B1.</title>
        <authorList>
            <person name="Gan H.M."/>
            <person name="Gan H.Y."/>
            <person name="Savka M.A."/>
        </authorList>
    </citation>
    <scope>NUCLEOTIDE SEQUENCE [LARGE SCALE GENOMIC DNA]</scope>
    <source>
        <strain evidence="2 3">B1</strain>
    </source>
</reference>
<gene>
    <name evidence="2" type="ORF">CP98_03201</name>
</gene>
<feature type="domain" description="HTH-like" evidence="1">
    <location>
        <begin position="14"/>
        <end position="70"/>
    </location>
</feature>
<evidence type="ECO:0000259" key="1">
    <source>
        <dbReference type="Pfam" id="PF13276"/>
    </source>
</evidence>
<dbReference type="Proteomes" id="UP000028534">
    <property type="component" value="Unassembled WGS sequence"/>
</dbReference>
<dbReference type="Pfam" id="PF13276">
    <property type="entry name" value="HTH_21"/>
    <property type="match status" value="1"/>
</dbReference>
<dbReference type="eggNOG" id="COG2801">
    <property type="taxonomic scope" value="Bacteria"/>
</dbReference>
<name>A0A084EIC5_SPHYA</name>
<comment type="caution">
    <text evidence="2">The sequence shown here is derived from an EMBL/GenBank/DDBJ whole genome shotgun (WGS) entry which is preliminary data.</text>
</comment>
<accession>A0A084EIC5</accession>
<proteinExistence type="predicted"/>
<dbReference type="PATRIC" id="fig|13690.10.peg.3280"/>
<dbReference type="InterPro" id="IPR025948">
    <property type="entry name" value="HTH-like_dom"/>
</dbReference>